<dbReference type="RefSeq" id="WP_259088965.1">
    <property type="nucleotide sequence ID" value="NZ_BAAAZC010000009.1"/>
</dbReference>
<feature type="transmembrane region" description="Helical" evidence="1">
    <location>
        <begin position="193"/>
        <end position="211"/>
    </location>
</feature>
<evidence type="ECO:0000313" key="3">
    <source>
        <dbReference type="Proteomes" id="UP001500742"/>
    </source>
</evidence>
<gene>
    <name evidence="2" type="ORF">GCM10022210_14260</name>
</gene>
<evidence type="ECO:0000256" key="1">
    <source>
        <dbReference type="SAM" id="Phobius"/>
    </source>
</evidence>
<dbReference type="EMBL" id="BAAAZC010000009">
    <property type="protein sequence ID" value="GAA3966823.1"/>
    <property type="molecule type" value="Genomic_DNA"/>
</dbReference>
<keyword evidence="1" id="KW-1133">Transmembrane helix</keyword>
<accession>A0ABP7PJN8</accession>
<proteinExistence type="predicted"/>
<comment type="caution">
    <text evidence="2">The sequence shown here is derived from an EMBL/GenBank/DDBJ whole genome shotgun (WGS) entry which is preliminary data.</text>
</comment>
<keyword evidence="3" id="KW-1185">Reference proteome</keyword>
<sequence>MKKTILSLSLILFATLGFSQILKPVKIDSVVTVSLPANFTKKDTLGQQIYQATASLGYIVVIKAQNAANNKPLNKEKDLKNVFKTFAEGIRKQSRNGSIMNPRDTTIGPLEARIFTLRVDNSGSTGEAPQLRRFILLYTQEATYTFEYFYPEARADLATPELKEFSNSIKVSDVNRKDQYLSNAKGMSTPVKIGLFGGVPLIIIIAVVASIRRKKRLAEEAQY</sequence>
<keyword evidence="1" id="KW-0472">Membrane</keyword>
<keyword evidence="1" id="KW-0812">Transmembrane</keyword>
<protein>
    <submittedName>
        <fullName evidence="2">Uncharacterized protein</fullName>
    </submittedName>
</protein>
<evidence type="ECO:0000313" key="2">
    <source>
        <dbReference type="EMBL" id="GAA3966823.1"/>
    </source>
</evidence>
<name>A0ABP7PJN8_9SPHI</name>
<organism evidence="2 3">
    <name type="scientific">Mucilaginibacter dorajii</name>
    <dbReference type="NCBI Taxonomy" id="692994"/>
    <lineage>
        <taxon>Bacteria</taxon>
        <taxon>Pseudomonadati</taxon>
        <taxon>Bacteroidota</taxon>
        <taxon>Sphingobacteriia</taxon>
        <taxon>Sphingobacteriales</taxon>
        <taxon>Sphingobacteriaceae</taxon>
        <taxon>Mucilaginibacter</taxon>
    </lineage>
</organism>
<dbReference type="Proteomes" id="UP001500742">
    <property type="component" value="Unassembled WGS sequence"/>
</dbReference>
<reference evidence="3" key="1">
    <citation type="journal article" date="2019" name="Int. J. Syst. Evol. Microbiol.">
        <title>The Global Catalogue of Microorganisms (GCM) 10K type strain sequencing project: providing services to taxonomists for standard genome sequencing and annotation.</title>
        <authorList>
            <consortium name="The Broad Institute Genomics Platform"/>
            <consortium name="The Broad Institute Genome Sequencing Center for Infectious Disease"/>
            <person name="Wu L."/>
            <person name="Ma J."/>
        </authorList>
    </citation>
    <scope>NUCLEOTIDE SEQUENCE [LARGE SCALE GENOMIC DNA]</scope>
    <source>
        <strain evidence="3">JCM 16601</strain>
    </source>
</reference>